<dbReference type="SMART" id="SM00368">
    <property type="entry name" value="LRR_RI"/>
    <property type="match status" value="9"/>
</dbReference>
<dbReference type="Gene3D" id="3.40.50.300">
    <property type="entry name" value="P-loop containing nucleotide triphosphate hydrolases"/>
    <property type="match status" value="1"/>
</dbReference>
<keyword evidence="4" id="KW-0067">ATP-binding</keyword>
<dbReference type="Proteomes" id="UP000694891">
    <property type="component" value="Unplaced"/>
</dbReference>
<keyword evidence="1" id="KW-0433">Leucine-rich repeat</keyword>
<dbReference type="InterPro" id="IPR051261">
    <property type="entry name" value="NLR"/>
</dbReference>
<evidence type="ECO:0000256" key="3">
    <source>
        <dbReference type="ARBA" id="ARBA00022741"/>
    </source>
</evidence>
<dbReference type="InterPro" id="IPR001611">
    <property type="entry name" value="Leu-rich_rpt"/>
</dbReference>
<evidence type="ECO:0000313" key="7">
    <source>
        <dbReference type="Proteomes" id="UP000694891"/>
    </source>
</evidence>
<dbReference type="GO" id="GO:0005524">
    <property type="term" value="F:ATP binding"/>
    <property type="evidence" value="ECO:0007669"/>
    <property type="project" value="UniProtKB-KW"/>
</dbReference>
<dbReference type="GeneID" id="103354434"/>
<proteinExistence type="predicted"/>
<sequence length="888" mass="98078">MDKAAVLTHILKPRGVESLLGGELPVSVITSKKYIHPLTGEDQEALDNLLPLDRAIFTALSGEIKTVTLLGPAGSGKTTALEKLVIDWAKGEQLQNFSYVFHFRFRDLNSLEGALSLEALIQKHHVPPESVPLVLQKPEDVLLVFDGLNEYKYSLDPSVHTLCSDPTRTASVSCLVASLLHGSLLKGATFMVATRPTKCLGFLSSTKVEVFGFLKPQREAYFTSFFTDPAAASKALTHMEKTLGFYNFCTTPRFCWTVCSMYKSLIDSGAQLPETLTQLFVHILLHLLRTLSLNEACNRELVLALGKMASHCCLEPHSSCTKEQMDSFGFQRFLTSAGVFLRVDGDLESDTCVFSFHSQLMQEFILAVSVFLDRSTYEGLEKILERHKDDAKYLDFFLSGLSETIQRNPLETLLGQFNSDQIKDFKSWFKSSSKAALEGHNKEEIDRFLNLLHQAQNESLVRETISPSPRMGVSYSKLSLQNCVVLNYVATYIGEMSELYFYSTKHLTEEMAAVVAPAMSLSHLITLTQNSLSTGAVHHLASALSKGITGGLDLSYSNLGDEKLRLLCTGLRHCKVHTLHLPVCQLTKESCEDLASVLASDTAQLRYIDLRHNEIMDQGFAMLGKAMHSPHCKLQTLQIQKCGLTAPSMEVLSAALCSGQSQLKTLNLTHNVIGENGVEALCKALQHSLCKLKSVTLYDCELTGACCTHLKEALLSEHFALSELDLSVNELGQEGALLLCQGLGRPGCPIETLGLTRCELTLPVFKELGSLLKTSRIKSLSVGLNKVGDEGVKHLWDAVAHPNCLLEKLDVEMTDLTDACVEDLCAAIRASKTLKELELRNNEMTDAAVPALVEVMQDSDNMLEMNVKYNDFSEEVFDLMEQCSKISY</sequence>
<keyword evidence="2" id="KW-0677">Repeat</keyword>
<keyword evidence="7" id="KW-1185">Reference proteome</keyword>
<dbReference type="RefSeq" id="XP_008276022.1">
    <property type="nucleotide sequence ID" value="XM_008277800.1"/>
</dbReference>
<name>A0A3B4Z3G3_9TELE</name>
<dbReference type="AlphaFoldDB" id="A0A3B4Z3G3"/>
<dbReference type="InterPro" id="IPR027417">
    <property type="entry name" value="P-loop_NTPase"/>
</dbReference>
<evidence type="ECO:0000313" key="8">
    <source>
        <dbReference type="RefSeq" id="XP_008276022.1"/>
    </source>
</evidence>
<evidence type="ECO:0000256" key="4">
    <source>
        <dbReference type="ARBA" id="ARBA00022840"/>
    </source>
</evidence>
<keyword evidence="3" id="KW-0547">Nucleotide-binding</keyword>
<reference evidence="6" key="1">
    <citation type="submission" date="2023-09" db="UniProtKB">
        <authorList>
            <consortium name="Ensembl"/>
        </authorList>
    </citation>
    <scope>IDENTIFICATION</scope>
</reference>
<dbReference type="InterPro" id="IPR032675">
    <property type="entry name" value="LRR_dom_sf"/>
</dbReference>
<dbReference type="Pfam" id="PF13516">
    <property type="entry name" value="LRR_6"/>
    <property type="match status" value="3"/>
</dbReference>
<protein>
    <submittedName>
        <fullName evidence="6 8">NACHT, LRR and PYD domains-containing protein 12-like</fullName>
    </submittedName>
</protein>
<evidence type="ECO:0000313" key="6">
    <source>
        <dbReference type="Ensembl" id="ENSSPAP00000003303.1"/>
    </source>
</evidence>
<gene>
    <name evidence="8" type="primary">LOC103354434</name>
</gene>
<dbReference type="PROSITE" id="PS50837">
    <property type="entry name" value="NACHT"/>
    <property type="match status" value="1"/>
</dbReference>
<evidence type="ECO:0000259" key="5">
    <source>
        <dbReference type="PROSITE" id="PS50837"/>
    </source>
</evidence>
<dbReference type="Pfam" id="PF05729">
    <property type="entry name" value="NACHT"/>
    <property type="match status" value="1"/>
</dbReference>
<feature type="domain" description="NACHT" evidence="5">
    <location>
        <begin position="65"/>
        <end position="196"/>
    </location>
</feature>
<evidence type="ECO:0000256" key="2">
    <source>
        <dbReference type="ARBA" id="ARBA00022737"/>
    </source>
</evidence>
<dbReference type="SUPFAM" id="SSF52047">
    <property type="entry name" value="RNI-like"/>
    <property type="match status" value="1"/>
</dbReference>
<reference evidence="8" key="2">
    <citation type="submission" date="2025-04" db="UniProtKB">
        <authorList>
            <consortium name="RefSeq"/>
        </authorList>
    </citation>
    <scope>IDENTIFICATION</scope>
</reference>
<dbReference type="InterPro" id="IPR007111">
    <property type="entry name" value="NACHT_NTPase"/>
</dbReference>
<organism evidence="6">
    <name type="scientific">Stegastes partitus</name>
    <name type="common">bicolor damselfish</name>
    <dbReference type="NCBI Taxonomy" id="144197"/>
    <lineage>
        <taxon>Eukaryota</taxon>
        <taxon>Metazoa</taxon>
        <taxon>Chordata</taxon>
        <taxon>Craniata</taxon>
        <taxon>Vertebrata</taxon>
        <taxon>Euteleostomi</taxon>
        <taxon>Actinopterygii</taxon>
        <taxon>Neopterygii</taxon>
        <taxon>Teleostei</taxon>
        <taxon>Neoteleostei</taxon>
        <taxon>Acanthomorphata</taxon>
        <taxon>Ovalentaria</taxon>
        <taxon>Pomacentridae</taxon>
        <taxon>Stegastes</taxon>
    </lineage>
</organism>
<evidence type="ECO:0000256" key="1">
    <source>
        <dbReference type="ARBA" id="ARBA00022614"/>
    </source>
</evidence>
<dbReference type="STRING" id="144197.ENSSPAP00000003303"/>
<dbReference type="PANTHER" id="PTHR24106">
    <property type="entry name" value="NACHT, LRR AND CARD DOMAINS-CONTAINING"/>
    <property type="match status" value="1"/>
</dbReference>
<dbReference type="OrthoDB" id="120976at2759"/>
<dbReference type="GeneTree" id="ENSGT01150000287004"/>
<dbReference type="Ensembl" id="ENSSPAT00000003359.1">
    <property type="protein sequence ID" value="ENSSPAP00000003303.1"/>
    <property type="gene ID" value="ENSSPAG00000002542.1"/>
</dbReference>
<accession>A0A3B4Z3G3</accession>
<dbReference type="Gene3D" id="3.80.10.10">
    <property type="entry name" value="Ribonuclease Inhibitor"/>
    <property type="match status" value="1"/>
</dbReference>